<dbReference type="InterPro" id="IPR006571">
    <property type="entry name" value="TLDc_dom"/>
</dbReference>
<name>A0AA87ZNV5_FICCA</name>
<feature type="domain" description="TLDc" evidence="1">
    <location>
        <begin position="323"/>
        <end position="501"/>
    </location>
</feature>
<keyword evidence="3" id="KW-1185">Reference proteome</keyword>
<evidence type="ECO:0000313" key="3">
    <source>
        <dbReference type="Proteomes" id="UP001187192"/>
    </source>
</evidence>
<dbReference type="AlphaFoldDB" id="A0AA87ZNV5"/>
<dbReference type="PANTHER" id="PTHR23354:SF104">
    <property type="entry name" value="TLD-DOMAIN CONTAINING NUCLEOLAR PROTEIN"/>
    <property type="match status" value="1"/>
</dbReference>
<dbReference type="SMART" id="SM00584">
    <property type="entry name" value="TLDc"/>
    <property type="match status" value="1"/>
</dbReference>
<dbReference type="EMBL" id="BTGU01000005">
    <property type="protein sequence ID" value="GMN35730.1"/>
    <property type="molecule type" value="Genomic_DNA"/>
</dbReference>
<comment type="caution">
    <text evidence="2">The sequence shown here is derived from an EMBL/GenBank/DDBJ whole genome shotgun (WGS) entry which is preliminary data.</text>
</comment>
<accession>A0AA87ZNV5</accession>
<organism evidence="2 3">
    <name type="scientific">Ficus carica</name>
    <name type="common">Common fig</name>
    <dbReference type="NCBI Taxonomy" id="3494"/>
    <lineage>
        <taxon>Eukaryota</taxon>
        <taxon>Viridiplantae</taxon>
        <taxon>Streptophyta</taxon>
        <taxon>Embryophyta</taxon>
        <taxon>Tracheophyta</taxon>
        <taxon>Spermatophyta</taxon>
        <taxon>Magnoliopsida</taxon>
        <taxon>eudicotyledons</taxon>
        <taxon>Gunneridae</taxon>
        <taxon>Pentapetalae</taxon>
        <taxon>rosids</taxon>
        <taxon>fabids</taxon>
        <taxon>Rosales</taxon>
        <taxon>Moraceae</taxon>
        <taxon>Ficeae</taxon>
        <taxon>Ficus</taxon>
    </lineage>
</organism>
<dbReference type="Proteomes" id="UP001187192">
    <property type="component" value="Unassembled WGS sequence"/>
</dbReference>
<sequence>MGASTSTDHKASIEQREAESIATSSGALPFLQKSFSLLADPHSNAIPFESLKKCFSLTYKNPISEAPFMPDAFLGLLDHFGSSMADLFFAAENGGVSWVEFVKGYNKSCGRMSSSASLNTLLRLFAATAKKSGLSLNLELESGDDSDSKISGFLLPTDVLFLLWLCWTALWDVESGKFLKNKVNLCLPDVNHLVLSAVTSCGEGGGGVNVWDCNVISGLEIQIPVGKFLTWVLQTLPRLPDCCAQFFHSRIQSCTFASEEGDSESSCPAEGDVSSANVGSPNLLTRGNAWAISLAMRNTTSEELSRVCFSSNTDGTDENLIYSSVIAYFNVKVMLPCRSSLHGRGLNRFRSNVEGYQGSLLMLISATSQVSHERSTSERKWIIGALTHQGFENMDVFYGSSGNLYAICPVFHAYSPTGKEKNFVYSHLHPTGRYEAHPKPVGIGFGGTVGNKRVFIDEDFAKLTVHHHAVDKTYQHGYLFPDQGFLPVEALILEVEVWGLGGRGAKGVQDKYKKREELFTQQRRKVDLKTFANWDDSPEKMMMDMMSDPNAVRREDR</sequence>
<protein>
    <recommendedName>
        <fullName evidence="1">TLDc domain-containing protein</fullName>
    </recommendedName>
</protein>
<evidence type="ECO:0000259" key="1">
    <source>
        <dbReference type="SMART" id="SM00584"/>
    </source>
</evidence>
<dbReference type="Pfam" id="PF07534">
    <property type="entry name" value="TLD"/>
    <property type="match status" value="1"/>
</dbReference>
<dbReference type="PANTHER" id="PTHR23354">
    <property type="entry name" value="NUCLEOLAR PROTEIN 7/ESTROGEN RECEPTOR COACTIVATOR-RELATED"/>
    <property type="match status" value="1"/>
</dbReference>
<dbReference type="Gramene" id="FCD_00003479-RA">
    <property type="protein sequence ID" value="FCD_00003479-RA:cds"/>
    <property type="gene ID" value="FCD_00003479"/>
</dbReference>
<reference evidence="2" key="1">
    <citation type="submission" date="2023-07" db="EMBL/GenBank/DDBJ databases">
        <title>draft genome sequence of fig (Ficus carica).</title>
        <authorList>
            <person name="Takahashi T."/>
            <person name="Nishimura K."/>
        </authorList>
    </citation>
    <scope>NUCLEOTIDE SEQUENCE</scope>
</reference>
<evidence type="ECO:0000313" key="2">
    <source>
        <dbReference type="EMBL" id="GMN35730.1"/>
    </source>
</evidence>
<proteinExistence type="predicted"/>
<gene>
    <name evidence="2" type="ORF">TIFTF001_005483</name>
</gene>